<feature type="transmembrane region" description="Helical" evidence="2">
    <location>
        <begin position="158"/>
        <end position="176"/>
    </location>
</feature>
<gene>
    <name evidence="3" type="ORF">MAU_2740</name>
</gene>
<dbReference type="STRING" id="1188233.MAU_2740"/>
<feature type="region of interest" description="Disordered" evidence="1">
    <location>
        <begin position="294"/>
        <end position="337"/>
    </location>
</feature>
<feature type="region of interest" description="Disordered" evidence="1">
    <location>
        <begin position="219"/>
        <end position="244"/>
    </location>
</feature>
<keyword evidence="2" id="KW-1133">Transmembrane helix</keyword>
<feature type="transmembrane region" description="Helical" evidence="2">
    <location>
        <begin position="124"/>
        <end position="146"/>
    </location>
</feature>
<keyword evidence="2" id="KW-0472">Membrane</keyword>
<reference evidence="3 4" key="1">
    <citation type="journal article" date="2013" name="Genome Announc.">
        <title>Draft Genome Sequences of Mycoplasma auris and Mycoplasma yeatsii, Two Species of the Ear Canal of Caprinae.</title>
        <authorList>
            <person name="Dordet-Frisoni E."/>
            <person name="Baranowski E."/>
            <person name="Barre A."/>
            <person name="Blanchard A."/>
            <person name="Breton M."/>
            <person name="Couture C."/>
            <person name="Dupuy V."/>
            <person name="Gaurivaud P."/>
            <person name="Jacob D."/>
            <person name="Lemaitre C."/>
            <person name="Manso-Silvan L."/>
            <person name="Nikolski M."/>
            <person name="Nouvel L.X."/>
            <person name="Poumarat F."/>
            <person name="Sirand-Pugnet P."/>
            <person name="Thebault P."/>
            <person name="Theil S."/>
            <person name="Thiaucourt F."/>
            <person name="Citti C."/>
            <person name="Tardy F."/>
        </authorList>
    </citation>
    <scope>NUCLEOTIDE SEQUENCE [LARGE SCALE GENOMIC DNA]</scope>
    <source>
        <strain evidence="3 4">15026</strain>
    </source>
</reference>
<evidence type="ECO:0000256" key="2">
    <source>
        <dbReference type="SAM" id="Phobius"/>
    </source>
</evidence>
<feature type="compositionally biased region" description="Polar residues" evidence="1">
    <location>
        <begin position="219"/>
        <end position="240"/>
    </location>
</feature>
<evidence type="ECO:0000313" key="3">
    <source>
        <dbReference type="EMBL" id="ENY68896.1"/>
    </source>
</evidence>
<evidence type="ECO:0000256" key="1">
    <source>
        <dbReference type="SAM" id="MobiDB-lite"/>
    </source>
</evidence>
<proteinExistence type="predicted"/>
<dbReference type="AlphaFoldDB" id="N9VBU7"/>
<feature type="compositionally biased region" description="Basic and acidic residues" evidence="1">
    <location>
        <begin position="294"/>
        <end position="327"/>
    </location>
</feature>
<dbReference type="OrthoDB" id="396632at2"/>
<dbReference type="PATRIC" id="fig|1188233.3.peg.263"/>
<organism evidence="3 4">
    <name type="scientific">Metamycoplasma auris 15026</name>
    <dbReference type="NCBI Taxonomy" id="1188233"/>
    <lineage>
        <taxon>Bacteria</taxon>
        <taxon>Bacillati</taxon>
        <taxon>Mycoplasmatota</taxon>
        <taxon>Mycoplasmoidales</taxon>
        <taxon>Metamycoplasmataceae</taxon>
        <taxon>Metamycoplasma</taxon>
    </lineage>
</organism>
<name>N9VBU7_9BACT</name>
<evidence type="ECO:0000313" key="4">
    <source>
        <dbReference type="Proteomes" id="UP000013131"/>
    </source>
</evidence>
<dbReference type="EMBL" id="AORI01000008">
    <property type="protein sequence ID" value="ENY68896.1"/>
    <property type="molecule type" value="Genomic_DNA"/>
</dbReference>
<protein>
    <recommendedName>
        <fullName evidence="5">Rho termination factor N-terminal domain-containing protein</fullName>
    </recommendedName>
</protein>
<evidence type="ECO:0008006" key="5">
    <source>
        <dbReference type="Google" id="ProtNLM"/>
    </source>
</evidence>
<feature type="compositionally biased region" description="Acidic residues" evidence="1">
    <location>
        <begin position="328"/>
        <end position="337"/>
    </location>
</feature>
<keyword evidence="2" id="KW-0812">Transmembrane</keyword>
<dbReference type="eggNOG" id="ENOG5030MG9">
    <property type="taxonomic scope" value="Bacteria"/>
</dbReference>
<keyword evidence="4" id="KW-1185">Reference proteome</keyword>
<comment type="caution">
    <text evidence="3">The sequence shown here is derived from an EMBL/GenBank/DDBJ whole genome shotgun (WGS) entry which is preliminary data.</text>
</comment>
<feature type="transmembrane region" description="Helical" evidence="2">
    <location>
        <begin position="88"/>
        <end position="112"/>
    </location>
</feature>
<dbReference type="Proteomes" id="UP000013131">
    <property type="component" value="Unassembled WGS sequence"/>
</dbReference>
<sequence>MRDIDITKYATPEELYDDQRKRFNMWWILFSTFLGILCILLFSMFIEFALRKEHYILHYTEAISSSQNNGSNAIDFSSQASIFYTRKFAFAIVTVLISLGMFIWHMVSYIFAIKKKDFSKYSPWLSTLYTFIITFVLINFFFSIGSFFNFPSWDLNRILNFVFTIILPIGYFVFYWPCSKIMRMFKYLRAQQQLKELGLNGNPFAMFPTMFDQNNSQTVNNEKMSENSSDATENNPSLTETAAAKPQIDYKSQLETLNDKQLLIMAQKLNIFGASELSRNDLIEKIVLIFQSNDNKKSSDASKNKEISETKSDDQIEQKNEDSKPTSDTEDNNLEPN</sequence>
<dbReference type="RefSeq" id="WP_004424127.1">
    <property type="nucleotide sequence ID" value="NZ_AORI01000008.1"/>
</dbReference>
<feature type="transmembrane region" description="Helical" evidence="2">
    <location>
        <begin position="26"/>
        <end position="46"/>
    </location>
</feature>
<accession>N9VBU7</accession>